<keyword evidence="5 6" id="KW-0067">ATP-binding</keyword>
<evidence type="ECO:0000256" key="3">
    <source>
        <dbReference type="ARBA" id="ARBA00022741"/>
    </source>
</evidence>
<dbReference type="GO" id="GO:0004713">
    <property type="term" value="F:protein tyrosine kinase activity"/>
    <property type="evidence" value="ECO:0007669"/>
    <property type="project" value="TreeGrafter"/>
</dbReference>
<keyword evidence="3 6" id="KW-0547">Nucleotide-binding</keyword>
<keyword evidence="1" id="KW-0723">Serine/threonine-protein kinase</keyword>
<reference evidence="9" key="1">
    <citation type="submission" date="2013-12" db="EMBL/GenBank/DDBJ databases">
        <title>The Genome Sequence of Aphanomyces invadans NJM9701.</title>
        <authorList>
            <consortium name="The Broad Institute Genomics Platform"/>
            <person name="Russ C."/>
            <person name="Tyler B."/>
            <person name="van West P."/>
            <person name="Dieguez-Uribeondo J."/>
            <person name="Young S.K."/>
            <person name="Zeng Q."/>
            <person name="Gargeya S."/>
            <person name="Fitzgerald M."/>
            <person name="Abouelleil A."/>
            <person name="Alvarado L."/>
            <person name="Chapman S.B."/>
            <person name="Gainer-Dewar J."/>
            <person name="Goldberg J."/>
            <person name="Griggs A."/>
            <person name="Gujja S."/>
            <person name="Hansen M."/>
            <person name="Howarth C."/>
            <person name="Imamovic A."/>
            <person name="Ireland A."/>
            <person name="Larimer J."/>
            <person name="McCowan C."/>
            <person name="Murphy C."/>
            <person name="Pearson M."/>
            <person name="Poon T.W."/>
            <person name="Priest M."/>
            <person name="Roberts A."/>
            <person name="Saif S."/>
            <person name="Shea T."/>
            <person name="Sykes S."/>
            <person name="Wortman J."/>
            <person name="Nusbaum C."/>
            <person name="Birren B."/>
        </authorList>
    </citation>
    <scope>NUCLEOTIDE SEQUENCE [LARGE SCALE GENOMIC DNA]</scope>
    <source>
        <strain evidence="9">NJM9701</strain>
    </source>
</reference>
<feature type="region of interest" description="Disordered" evidence="7">
    <location>
        <begin position="1"/>
        <end position="46"/>
    </location>
</feature>
<evidence type="ECO:0000313" key="9">
    <source>
        <dbReference type="EMBL" id="ETV92618.1"/>
    </source>
</evidence>
<dbReference type="EMBL" id="KI913998">
    <property type="protein sequence ID" value="ETV92618.1"/>
    <property type="molecule type" value="Genomic_DNA"/>
</dbReference>
<dbReference type="PANTHER" id="PTHR24058">
    <property type="entry name" value="DUAL SPECIFICITY PROTEIN KINASE"/>
    <property type="match status" value="1"/>
</dbReference>
<dbReference type="eggNOG" id="KOG0667">
    <property type="taxonomic scope" value="Eukaryota"/>
</dbReference>
<dbReference type="GO" id="GO:0005737">
    <property type="term" value="C:cytoplasm"/>
    <property type="evidence" value="ECO:0007669"/>
    <property type="project" value="TreeGrafter"/>
</dbReference>
<proteinExistence type="predicted"/>
<evidence type="ECO:0000256" key="2">
    <source>
        <dbReference type="ARBA" id="ARBA00022679"/>
    </source>
</evidence>
<evidence type="ECO:0000256" key="1">
    <source>
        <dbReference type="ARBA" id="ARBA00022527"/>
    </source>
</evidence>
<dbReference type="GO" id="GO:0005524">
    <property type="term" value="F:ATP binding"/>
    <property type="evidence" value="ECO:0007669"/>
    <property type="project" value="UniProtKB-UniRule"/>
</dbReference>
<evidence type="ECO:0000256" key="4">
    <source>
        <dbReference type="ARBA" id="ARBA00022777"/>
    </source>
</evidence>
<dbReference type="InterPro" id="IPR000719">
    <property type="entry name" value="Prot_kinase_dom"/>
</dbReference>
<dbReference type="STRING" id="157072.A0A024TEZ7"/>
<dbReference type="Gene3D" id="1.10.510.10">
    <property type="entry name" value="Transferase(Phosphotransferase) domain 1"/>
    <property type="match status" value="1"/>
</dbReference>
<dbReference type="GO" id="GO:0004674">
    <property type="term" value="F:protein serine/threonine kinase activity"/>
    <property type="evidence" value="ECO:0007669"/>
    <property type="project" value="UniProtKB-KW"/>
</dbReference>
<dbReference type="InterPro" id="IPR011009">
    <property type="entry name" value="Kinase-like_dom_sf"/>
</dbReference>
<evidence type="ECO:0000256" key="5">
    <source>
        <dbReference type="ARBA" id="ARBA00022840"/>
    </source>
</evidence>
<feature type="domain" description="Protein kinase" evidence="8">
    <location>
        <begin position="119"/>
        <end position="463"/>
    </location>
</feature>
<dbReference type="VEuPathDB" id="FungiDB:H310_13072"/>
<dbReference type="PROSITE" id="PS00107">
    <property type="entry name" value="PROTEIN_KINASE_ATP"/>
    <property type="match status" value="1"/>
</dbReference>
<evidence type="ECO:0000259" key="8">
    <source>
        <dbReference type="PROSITE" id="PS50011"/>
    </source>
</evidence>
<dbReference type="RefSeq" id="XP_008878654.1">
    <property type="nucleotide sequence ID" value="XM_008880432.1"/>
</dbReference>
<dbReference type="PROSITE" id="PS50011">
    <property type="entry name" value="PROTEIN_KINASE_DOM"/>
    <property type="match status" value="1"/>
</dbReference>
<gene>
    <name evidence="9" type="ORF">H310_13072</name>
</gene>
<feature type="compositionally biased region" description="Basic and acidic residues" evidence="7">
    <location>
        <begin position="1"/>
        <end position="13"/>
    </location>
</feature>
<dbReference type="Pfam" id="PF00069">
    <property type="entry name" value="Pkinase"/>
    <property type="match status" value="1"/>
</dbReference>
<dbReference type="InterPro" id="IPR050494">
    <property type="entry name" value="Ser_Thr_dual-spec_kinase"/>
</dbReference>
<dbReference type="OrthoDB" id="9332038at2759"/>
<dbReference type="PROSITE" id="PS00108">
    <property type="entry name" value="PROTEIN_KINASE_ST"/>
    <property type="match status" value="1"/>
</dbReference>
<sequence>MKAVDANHGRSSDQRNATRRSGTCLGDPGPGAGPSTATPESQAGRRGETVLGKLTTHLVDTYFKCGLPSHEQPKTARRILTKNSQVVSNNGWDNSDNNIVLRVRDLLEVQSNTGVTRTFVVLDLLGQGTFGQVFRCQDVATKAVMAIKIIRNHPSYYKQALVEVQVSQLLTSAVGMEGQDHVVELLDYFMFQHHLCLVFELLSVNLYELLSQNSFRGLPLTIVRGFLHQILRSLVLLHNSYVIHCDLKPENILLSGHDRLFTVPSLHAHDEDVKQVVPGIKLVDFGSACYENETVFSYIQSRFYRSPEVLLGLPYCGAIDMWSLGCVSAEMYLGLPLFPGASDHDQLQIIIDTVGYPPLHMVQNGTNLRKFFKVTKHNEIALKTPDEYARDTNTRAVSSKRYFKHSALRDIIDAYPFRKGASDEEVAKERNHRAAFSDFVRGLLALDPRDRWTPQQAMHHPFITGVPFTHPYKPRAPPARRLDVRFRSPMVPMECTPHYALSSSAPPPGPPPDIPYYLRYPMYSHSCPYSIQRELFPPMEQLCRPTYGHHNGTQHDDCHRDFGLPPDHWDPFFTQGSDESLAAPPLPPEHRNRSLHHPSTFCGCTTVCSCGRAPHQAHDSPVFHRKWRRRKQRDKQIKAKQ</sequence>
<dbReference type="InterPro" id="IPR008271">
    <property type="entry name" value="Ser/Thr_kinase_AS"/>
</dbReference>
<organism evidence="9">
    <name type="scientific">Aphanomyces invadans</name>
    <dbReference type="NCBI Taxonomy" id="157072"/>
    <lineage>
        <taxon>Eukaryota</taxon>
        <taxon>Sar</taxon>
        <taxon>Stramenopiles</taxon>
        <taxon>Oomycota</taxon>
        <taxon>Saprolegniomycetes</taxon>
        <taxon>Saprolegniales</taxon>
        <taxon>Verrucalvaceae</taxon>
        <taxon>Aphanomyces</taxon>
    </lineage>
</organism>
<dbReference type="InterPro" id="IPR017441">
    <property type="entry name" value="Protein_kinase_ATP_BS"/>
</dbReference>
<dbReference type="PANTHER" id="PTHR24058:SF17">
    <property type="entry name" value="HOMEODOMAIN INTERACTING PROTEIN KINASE, ISOFORM D"/>
    <property type="match status" value="1"/>
</dbReference>
<keyword evidence="2" id="KW-0808">Transferase</keyword>
<name>A0A024TEZ7_9STRA</name>
<feature type="binding site" evidence="6">
    <location>
        <position position="148"/>
    </location>
    <ligand>
        <name>ATP</name>
        <dbReference type="ChEBI" id="CHEBI:30616"/>
    </ligand>
</feature>
<accession>A0A024TEZ7</accession>
<keyword evidence="4 9" id="KW-0418">Kinase</keyword>
<dbReference type="SUPFAM" id="SSF56112">
    <property type="entry name" value="Protein kinase-like (PK-like)"/>
    <property type="match status" value="1"/>
</dbReference>
<dbReference type="GeneID" id="20090122"/>
<evidence type="ECO:0000256" key="7">
    <source>
        <dbReference type="SAM" id="MobiDB-lite"/>
    </source>
</evidence>
<protein>
    <submittedName>
        <fullName evidence="9">CMGC/DYRK/YAK protein kinase</fullName>
    </submittedName>
</protein>
<evidence type="ECO:0000256" key="6">
    <source>
        <dbReference type="PROSITE-ProRule" id="PRU10141"/>
    </source>
</evidence>
<dbReference type="AlphaFoldDB" id="A0A024TEZ7"/>
<dbReference type="SMART" id="SM00220">
    <property type="entry name" value="S_TKc"/>
    <property type="match status" value="1"/>
</dbReference>
<dbReference type="Gene3D" id="3.30.200.20">
    <property type="entry name" value="Phosphorylase Kinase, domain 1"/>
    <property type="match status" value="1"/>
</dbReference>